<reference evidence="11" key="1">
    <citation type="journal article" date="2014" name="Genome Announc.">
        <title>Draft Genome Sequences of a Phylogenetically Diverse Suite of Pseudomonas syringae Strains from Multiple Source Populations.</title>
        <authorList>
            <person name="Baltrus D.A."/>
            <person name="Yourstone S."/>
            <person name="Lind A."/>
            <person name="Guilbaud C."/>
            <person name="Sands D.C."/>
            <person name="Jones C.D."/>
            <person name="Morris C.E."/>
            <person name="Dangl J.L."/>
        </authorList>
    </citation>
    <scope>NUCLEOTIDE SEQUENCE</scope>
    <source>
        <strain evidence="11">CC1417</strain>
    </source>
</reference>
<reference evidence="11" key="2">
    <citation type="submission" date="2024-07" db="EMBL/GenBank/DDBJ databases">
        <title>A complete genome sequence for Pseudomonas syringae CC1417.</title>
        <authorList>
            <person name="Baltrus D.A."/>
        </authorList>
    </citation>
    <scope>NUCLEOTIDE SEQUENCE</scope>
    <source>
        <strain evidence="11">CC1417</strain>
    </source>
</reference>
<name>A0AAU8LMB9_PSESX</name>
<dbReference type="InterPro" id="IPR007863">
    <property type="entry name" value="Peptidase_M16_C"/>
</dbReference>
<dbReference type="PANTHER" id="PTHR43690:SF17">
    <property type="entry name" value="PROTEIN YHJJ"/>
    <property type="match status" value="1"/>
</dbReference>
<dbReference type="GO" id="GO:0008237">
    <property type="term" value="F:metallopeptidase activity"/>
    <property type="evidence" value="ECO:0007669"/>
    <property type="project" value="UniProtKB-KW"/>
</dbReference>
<feature type="transmembrane region" description="Helical" evidence="7">
    <location>
        <begin position="434"/>
        <end position="454"/>
    </location>
</feature>
<evidence type="ECO:0000256" key="1">
    <source>
        <dbReference type="ARBA" id="ARBA00007261"/>
    </source>
</evidence>
<evidence type="ECO:0000256" key="5">
    <source>
        <dbReference type="ARBA" id="ARBA00023049"/>
    </source>
</evidence>
<feature type="signal peptide" evidence="8">
    <location>
        <begin position="1"/>
        <end position="18"/>
    </location>
</feature>
<evidence type="ECO:0000256" key="6">
    <source>
        <dbReference type="SAM" id="MobiDB-lite"/>
    </source>
</evidence>
<dbReference type="InterPro" id="IPR050626">
    <property type="entry name" value="Peptidase_M16"/>
</dbReference>
<proteinExistence type="inferred from homology"/>
<evidence type="ECO:0000256" key="4">
    <source>
        <dbReference type="ARBA" id="ARBA00022833"/>
    </source>
</evidence>
<dbReference type="Pfam" id="PF05193">
    <property type="entry name" value="Peptidase_M16_C"/>
    <property type="match status" value="1"/>
</dbReference>
<protein>
    <submittedName>
        <fullName evidence="11">Pitrilysin family protein</fullName>
    </submittedName>
</protein>
<feature type="domain" description="Peptidase M16 N-terminal" evidence="9">
    <location>
        <begin position="46"/>
        <end position="148"/>
    </location>
</feature>
<dbReference type="PANTHER" id="PTHR43690">
    <property type="entry name" value="NARDILYSIN"/>
    <property type="match status" value="1"/>
</dbReference>
<keyword evidence="5" id="KW-0482">Metalloprotease</keyword>
<dbReference type="GO" id="GO:0006508">
    <property type="term" value="P:proteolysis"/>
    <property type="evidence" value="ECO:0007669"/>
    <property type="project" value="UniProtKB-KW"/>
</dbReference>
<keyword evidence="2" id="KW-0645">Protease</keyword>
<accession>A0AAU8LMB9</accession>
<evidence type="ECO:0000256" key="7">
    <source>
        <dbReference type="SAM" id="Phobius"/>
    </source>
</evidence>
<organism evidence="11">
    <name type="scientific">Pseudomonas syringae CC1417</name>
    <dbReference type="NCBI Taxonomy" id="1357272"/>
    <lineage>
        <taxon>Bacteria</taxon>
        <taxon>Pseudomonadati</taxon>
        <taxon>Pseudomonadota</taxon>
        <taxon>Gammaproteobacteria</taxon>
        <taxon>Pseudomonadales</taxon>
        <taxon>Pseudomonadaceae</taxon>
        <taxon>Pseudomonas</taxon>
        <taxon>Pseudomonas syringae</taxon>
    </lineage>
</organism>
<keyword evidence="3" id="KW-0378">Hydrolase</keyword>
<dbReference type="EMBL" id="CP159362">
    <property type="protein sequence ID" value="XCN69690.1"/>
    <property type="molecule type" value="Genomic_DNA"/>
</dbReference>
<feature type="domain" description="Peptidase M16 C-terminal" evidence="10">
    <location>
        <begin position="190"/>
        <end position="361"/>
    </location>
</feature>
<dbReference type="InterPro" id="IPR011765">
    <property type="entry name" value="Pept_M16_N"/>
</dbReference>
<keyword evidence="7" id="KW-0812">Transmembrane</keyword>
<keyword evidence="7" id="KW-0472">Membrane</keyword>
<keyword evidence="4" id="KW-0862">Zinc</keyword>
<evidence type="ECO:0000259" key="9">
    <source>
        <dbReference type="Pfam" id="PF00675"/>
    </source>
</evidence>
<evidence type="ECO:0000256" key="2">
    <source>
        <dbReference type="ARBA" id="ARBA00022670"/>
    </source>
</evidence>
<dbReference type="Gene3D" id="3.30.830.10">
    <property type="entry name" value="Metalloenzyme, LuxS/M16 peptidase-like"/>
    <property type="match status" value="2"/>
</dbReference>
<dbReference type="Pfam" id="PF00675">
    <property type="entry name" value="Peptidase_M16"/>
    <property type="match status" value="1"/>
</dbReference>
<sequence>MRCLLFACLLLGSLPSFALDRLKVEGYLLPNGLQVLLKPGYEKGHVAIRLVVGIGFDDFPCKDKELPHLLEHLLFSGIDASGEGGLEERMQALGGEWNAFTSNTDTTFVLEAPARNQRKVLDLLLEVMTRTELNQARLDTVKSIVEREDGGHFSHLQRLLDRRDSSRGASSQLAIELGLKCAERPEVDGITLEQIEDVFASWYAANNMTLIVVGDLDKLLPAYLERTYGKLAPTDPIDHPPLAESNGSAEPRRELERGGLGENARLHLIYPEPQLDDQHDETWDLVKAYLDWSLYTELRLKHSLSYGPSAEREVFGDVGFLSLNADVERQDADRAEKEVRALVERLQNDGMQPETFARLRDMAVDRQAWAVQGNSALADYYWGALNDYEDGRFTDPAKRIKAVSLETANRAMRQLLAQPGYMRVEKPLLSYDSLYWVIAAVAGLIVMLLARVLWRWRAHRR</sequence>
<evidence type="ECO:0000256" key="8">
    <source>
        <dbReference type="SAM" id="SignalP"/>
    </source>
</evidence>
<feature type="region of interest" description="Disordered" evidence="6">
    <location>
        <begin position="234"/>
        <end position="256"/>
    </location>
</feature>
<feature type="chain" id="PRO_5043773160" evidence="8">
    <location>
        <begin position="19"/>
        <end position="461"/>
    </location>
</feature>
<dbReference type="AlphaFoldDB" id="A0AAU8LMB9"/>
<gene>
    <name evidence="11" type="ORF">N011_10550</name>
</gene>
<keyword evidence="7" id="KW-1133">Transmembrane helix</keyword>
<evidence type="ECO:0000259" key="10">
    <source>
        <dbReference type="Pfam" id="PF05193"/>
    </source>
</evidence>
<dbReference type="SUPFAM" id="SSF63411">
    <property type="entry name" value="LuxS/MPP-like metallohydrolase"/>
    <property type="match status" value="2"/>
</dbReference>
<evidence type="ECO:0000256" key="3">
    <source>
        <dbReference type="ARBA" id="ARBA00022801"/>
    </source>
</evidence>
<evidence type="ECO:0000313" key="11">
    <source>
        <dbReference type="EMBL" id="XCN69690.1"/>
    </source>
</evidence>
<dbReference type="InterPro" id="IPR011249">
    <property type="entry name" value="Metalloenz_LuxS/M16"/>
</dbReference>
<dbReference type="RefSeq" id="WP_024687386.1">
    <property type="nucleotide sequence ID" value="NZ_CP159362.1"/>
</dbReference>
<comment type="similarity">
    <text evidence="1">Belongs to the peptidase M16 family.</text>
</comment>
<dbReference type="GO" id="GO:0046872">
    <property type="term" value="F:metal ion binding"/>
    <property type="evidence" value="ECO:0007669"/>
    <property type="project" value="InterPro"/>
</dbReference>
<keyword evidence="8" id="KW-0732">Signal</keyword>